<comment type="caution">
    <text evidence="4">The sequence shown here is derived from an EMBL/GenBank/DDBJ whole genome shotgun (WGS) entry which is preliminary data.</text>
</comment>
<evidence type="ECO:0000256" key="1">
    <source>
        <dbReference type="ARBA" id="ARBA00022679"/>
    </source>
</evidence>
<dbReference type="CDD" id="cd06420">
    <property type="entry name" value="GT2_Chondriotin_Pol_N"/>
    <property type="match status" value="1"/>
</dbReference>
<keyword evidence="5" id="KW-1185">Reference proteome</keyword>
<name>A0A6N8L3A4_9SPHI</name>
<dbReference type="PANTHER" id="PTHR43685">
    <property type="entry name" value="GLYCOSYLTRANSFERASE"/>
    <property type="match status" value="1"/>
</dbReference>
<dbReference type="AlphaFoldDB" id="A0A6N8L3A4"/>
<dbReference type="GO" id="GO:0016740">
    <property type="term" value="F:transferase activity"/>
    <property type="evidence" value="ECO:0007669"/>
    <property type="project" value="UniProtKB-KW"/>
</dbReference>
<dbReference type="InterPro" id="IPR027791">
    <property type="entry name" value="Galactosyl_T_C"/>
</dbReference>
<dbReference type="InterPro" id="IPR029044">
    <property type="entry name" value="Nucleotide-diphossugar_trans"/>
</dbReference>
<keyword evidence="1 4" id="KW-0808">Transferase</keyword>
<accession>A0A6N8L3A4</accession>
<reference evidence="4 5" key="1">
    <citation type="submission" date="2019-12" db="EMBL/GenBank/DDBJ databases">
        <authorList>
            <person name="Dong K."/>
        </authorList>
    </citation>
    <scope>NUCLEOTIDE SEQUENCE [LARGE SCALE GENOMIC DNA]</scope>
    <source>
        <strain evidence="4 5">JCM 31225</strain>
    </source>
</reference>
<dbReference type="Gene3D" id="3.90.550.10">
    <property type="entry name" value="Spore Coat Polysaccharide Biosynthesis Protein SpsA, Chain A"/>
    <property type="match status" value="1"/>
</dbReference>
<sequence>MRISLLISTYNWVSALDLCLKSVLEQKLMPDEVLIADDGSRADTKALIDAYRAKFPVPLIHVWQEDQGFQLAKIRNKAIAKASGDYIVQIDGDLVLHPYFIADHQAFAEPGSFVRASRIYLDEDLSKKMLAEGITHVNPFQDGVSNKVSAFRIPVLWPFFASTYKNTGDEVWEIHGCNMAYWRADAIAVNGYNEAFTGWGPEDKEFVARMLNKGFKKRFIKYGALVFHIWHPVNTKENLKNNQCLFEKAKREQSTYCAVGIDQYL</sequence>
<protein>
    <submittedName>
        <fullName evidence="4">Glycosyltransferase</fullName>
    </submittedName>
</protein>
<dbReference type="Pfam" id="PF02709">
    <property type="entry name" value="Glyco_transf_7C"/>
    <property type="match status" value="1"/>
</dbReference>
<evidence type="ECO:0000259" key="3">
    <source>
        <dbReference type="Pfam" id="PF02709"/>
    </source>
</evidence>
<dbReference type="OrthoDB" id="9801954at2"/>
<dbReference type="PANTHER" id="PTHR43685:SF3">
    <property type="entry name" value="SLR2126 PROTEIN"/>
    <property type="match status" value="1"/>
</dbReference>
<dbReference type="RefSeq" id="WP_160369004.1">
    <property type="nucleotide sequence ID" value="NZ_WSQA01000006.1"/>
</dbReference>
<dbReference type="Pfam" id="PF00535">
    <property type="entry name" value="Glycos_transf_2"/>
    <property type="match status" value="1"/>
</dbReference>
<feature type="domain" description="Glycosyltransferase 2-like" evidence="2">
    <location>
        <begin position="4"/>
        <end position="160"/>
    </location>
</feature>
<evidence type="ECO:0000313" key="5">
    <source>
        <dbReference type="Proteomes" id="UP000435036"/>
    </source>
</evidence>
<dbReference type="EMBL" id="WSQA01000006">
    <property type="protein sequence ID" value="MVZ62262.1"/>
    <property type="molecule type" value="Genomic_DNA"/>
</dbReference>
<dbReference type="InterPro" id="IPR001173">
    <property type="entry name" value="Glyco_trans_2-like"/>
</dbReference>
<dbReference type="SUPFAM" id="SSF53448">
    <property type="entry name" value="Nucleotide-diphospho-sugar transferases"/>
    <property type="match status" value="1"/>
</dbReference>
<feature type="domain" description="Galactosyltransferase C-terminal" evidence="3">
    <location>
        <begin position="168"/>
        <end position="221"/>
    </location>
</feature>
<organism evidence="4 5">
    <name type="scientific">Sphingobacterium humi</name>
    <dbReference type="NCBI Taxonomy" id="1796905"/>
    <lineage>
        <taxon>Bacteria</taxon>
        <taxon>Pseudomonadati</taxon>
        <taxon>Bacteroidota</taxon>
        <taxon>Sphingobacteriia</taxon>
        <taxon>Sphingobacteriales</taxon>
        <taxon>Sphingobacteriaceae</taxon>
        <taxon>Sphingobacterium</taxon>
    </lineage>
</organism>
<proteinExistence type="predicted"/>
<dbReference type="Proteomes" id="UP000435036">
    <property type="component" value="Unassembled WGS sequence"/>
</dbReference>
<gene>
    <name evidence="4" type="ORF">GQF63_09540</name>
</gene>
<evidence type="ECO:0000259" key="2">
    <source>
        <dbReference type="Pfam" id="PF00535"/>
    </source>
</evidence>
<evidence type="ECO:0000313" key="4">
    <source>
        <dbReference type="EMBL" id="MVZ62262.1"/>
    </source>
</evidence>
<dbReference type="InterPro" id="IPR050834">
    <property type="entry name" value="Glycosyltransf_2"/>
</dbReference>